<sequence>MVAILIQWPPKKNSLMGSGGGAGGSGLIRGGREGRISEIPWVLCPGRSDLVYDGHGERNSDVSIGLYMVVVWWWCDGLLAEISRLVVMERWGRSGFLLVAR</sequence>
<dbReference type="AlphaFoldDB" id="A0AAW1X520"/>
<accession>A0AAW1X520</accession>
<proteinExistence type="predicted"/>
<gene>
    <name evidence="1" type="ORF">M0R45_019061</name>
</gene>
<keyword evidence="2" id="KW-1185">Reference proteome</keyword>
<dbReference type="EMBL" id="JBEDUW010000004">
    <property type="protein sequence ID" value="KAK9931797.1"/>
    <property type="molecule type" value="Genomic_DNA"/>
</dbReference>
<dbReference type="Proteomes" id="UP001457282">
    <property type="component" value="Unassembled WGS sequence"/>
</dbReference>
<organism evidence="1 2">
    <name type="scientific">Rubus argutus</name>
    <name type="common">Southern blackberry</name>
    <dbReference type="NCBI Taxonomy" id="59490"/>
    <lineage>
        <taxon>Eukaryota</taxon>
        <taxon>Viridiplantae</taxon>
        <taxon>Streptophyta</taxon>
        <taxon>Embryophyta</taxon>
        <taxon>Tracheophyta</taxon>
        <taxon>Spermatophyta</taxon>
        <taxon>Magnoliopsida</taxon>
        <taxon>eudicotyledons</taxon>
        <taxon>Gunneridae</taxon>
        <taxon>Pentapetalae</taxon>
        <taxon>rosids</taxon>
        <taxon>fabids</taxon>
        <taxon>Rosales</taxon>
        <taxon>Rosaceae</taxon>
        <taxon>Rosoideae</taxon>
        <taxon>Rosoideae incertae sedis</taxon>
        <taxon>Rubus</taxon>
    </lineage>
</organism>
<protein>
    <submittedName>
        <fullName evidence="1">Uncharacterized protein</fullName>
    </submittedName>
</protein>
<evidence type="ECO:0000313" key="1">
    <source>
        <dbReference type="EMBL" id="KAK9931797.1"/>
    </source>
</evidence>
<comment type="caution">
    <text evidence="1">The sequence shown here is derived from an EMBL/GenBank/DDBJ whole genome shotgun (WGS) entry which is preliminary data.</text>
</comment>
<evidence type="ECO:0000313" key="2">
    <source>
        <dbReference type="Proteomes" id="UP001457282"/>
    </source>
</evidence>
<name>A0AAW1X520_RUBAR</name>
<reference evidence="1 2" key="1">
    <citation type="journal article" date="2023" name="G3 (Bethesda)">
        <title>A chromosome-length genome assembly and annotation of blackberry (Rubus argutus, cv. 'Hillquist').</title>
        <authorList>
            <person name="Bruna T."/>
            <person name="Aryal R."/>
            <person name="Dudchenko O."/>
            <person name="Sargent D.J."/>
            <person name="Mead D."/>
            <person name="Buti M."/>
            <person name="Cavallini A."/>
            <person name="Hytonen T."/>
            <person name="Andres J."/>
            <person name="Pham M."/>
            <person name="Weisz D."/>
            <person name="Mascagni F."/>
            <person name="Usai G."/>
            <person name="Natali L."/>
            <person name="Bassil N."/>
            <person name="Fernandez G.E."/>
            <person name="Lomsadze A."/>
            <person name="Armour M."/>
            <person name="Olukolu B."/>
            <person name="Poorten T."/>
            <person name="Britton C."/>
            <person name="Davik J."/>
            <person name="Ashrafi H."/>
            <person name="Aiden E.L."/>
            <person name="Borodovsky M."/>
            <person name="Worthington M."/>
        </authorList>
    </citation>
    <scope>NUCLEOTIDE SEQUENCE [LARGE SCALE GENOMIC DNA]</scope>
    <source>
        <strain evidence="1">PI 553951</strain>
    </source>
</reference>